<gene>
    <name evidence="2" type="ORF">AALP_AAs58612U000100</name>
</gene>
<dbReference type="GO" id="GO:0043531">
    <property type="term" value="F:ADP binding"/>
    <property type="evidence" value="ECO:0007669"/>
    <property type="project" value="InterPro"/>
</dbReference>
<feature type="non-terminal residue" evidence="2">
    <location>
        <position position="129"/>
    </location>
</feature>
<dbReference type="EMBL" id="KL967362">
    <property type="protein sequence ID" value="KFK24596.1"/>
    <property type="molecule type" value="Genomic_DNA"/>
</dbReference>
<dbReference type="SUPFAM" id="SSF52540">
    <property type="entry name" value="P-loop containing nucleoside triphosphate hydrolases"/>
    <property type="match status" value="1"/>
</dbReference>
<keyword evidence="3" id="KW-1185">Reference proteome</keyword>
<dbReference type="AlphaFoldDB" id="A0A087G3Z4"/>
<feature type="domain" description="NB-ARC" evidence="1">
    <location>
        <begin position="60"/>
        <end position="124"/>
    </location>
</feature>
<protein>
    <recommendedName>
        <fullName evidence="1">NB-ARC domain-containing protein</fullName>
    </recommendedName>
</protein>
<proteinExistence type="predicted"/>
<name>A0A087G3Z4_ARAAL</name>
<feature type="non-terminal residue" evidence="2">
    <location>
        <position position="1"/>
    </location>
</feature>
<dbReference type="InterPro" id="IPR002182">
    <property type="entry name" value="NB-ARC"/>
</dbReference>
<reference evidence="3" key="1">
    <citation type="journal article" date="2015" name="Nat. Plants">
        <title>Genome expansion of Arabis alpina linked with retrotransposition and reduced symmetric DNA methylation.</title>
        <authorList>
            <person name="Willing E.M."/>
            <person name="Rawat V."/>
            <person name="Mandakova T."/>
            <person name="Maumus F."/>
            <person name="James G.V."/>
            <person name="Nordstroem K.J."/>
            <person name="Becker C."/>
            <person name="Warthmann N."/>
            <person name="Chica C."/>
            <person name="Szarzynska B."/>
            <person name="Zytnicki M."/>
            <person name="Albani M.C."/>
            <person name="Kiefer C."/>
            <person name="Bergonzi S."/>
            <person name="Castaings L."/>
            <person name="Mateos J.L."/>
            <person name="Berns M.C."/>
            <person name="Bujdoso N."/>
            <person name="Piofczyk T."/>
            <person name="de Lorenzo L."/>
            <person name="Barrero-Sicilia C."/>
            <person name="Mateos I."/>
            <person name="Piednoel M."/>
            <person name="Hagmann J."/>
            <person name="Chen-Min-Tao R."/>
            <person name="Iglesias-Fernandez R."/>
            <person name="Schuster S.C."/>
            <person name="Alonso-Blanco C."/>
            <person name="Roudier F."/>
            <person name="Carbonero P."/>
            <person name="Paz-Ares J."/>
            <person name="Davis S.J."/>
            <person name="Pecinka A."/>
            <person name="Quesneville H."/>
            <person name="Colot V."/>
            <person name="Lysak M.A."/>
            <person name="Weigel D."/>
            <person name="Coupland G."/>
            <person name="Schneeberger K."/>
        </authorList>
    </citation>
    <scope>NUCLEOTIDE SEQUENCE [LARGE SCALE GENOMIC DNA]</scope>
    <source>
        <strain evidence="3">cv. Pajares</strain>
    </source>
</reference>
<dbReference type="OrthoDB" id="1357022at2759"/>
<dbReference type="Pfam" id="PF00931">
    <property type="entry name" value="NB-ARC"/>
    <property type="match status" value="1"/>
</dbReference>
<dbReference type="InterPro" id="IPR027417">
    <property type="entry name" value="P-loop_NTPase"/>
</dbReference>
<evidence type="ECO:0000313" key="3">
    <source>
        <dbReference type="Proteomes" id="UP000029120"/>
    </source>
</evidence>
<dbReference type="Gene3D" id="3.40.50.300">
    <property type="entry name" value="P-loop containing nucleotide triphosphate hydrolases"/>
    <property type="match status" value="1"/>
</dbReference>
<dbReference type="Gramene" id="KFK24596">
    <property type="protein sequence ID" value="KFK24596"/>
    <property type="gene ID" value="AALP_AAs58612U000100"/>
</dbReference>
<sequence length="129" mass="14754">VDIHHLRAASEVRFDQTDWNFDRLINEKLDSMKLRGGRFVREVEVVTDGDFEVGLDLGKKKVKEMMFGLKDEGGVIGISGMSGSGKTTLARHLERDKEVRVHFGNRVLFLTVSQSPYIEEMRARLWGFL</sequence>
<dbReference type="Proteomes" id="UP000029120">
    <property type="component" value="Unassembled WGS sequence"/>
</dbReference>
<evidence type="ECO:0000313" key="2">
    <source>
        <dbReference type="EMBL" id="KFK24596.1"/>
    </source>
</evidence>
<evidence type="ECO:0000259" key="1">
    <source>
        <dbReference type="Pfam" id="PF00931"/>
    </source>
</evidence>
<accession>A0A087G3Z4</accession>
<organism evidence="2 3">
    <name type="scientific">Arabis alpina</name>
    <name type="common">Alpine rock-cress</name>
    <dbReference type="NCBI Taxonomy" id="50452"/>
    <lineage>
        <taxon>Eukaryota</taxon>
        <taxon>Viridiplantae</taxon>
        <taxon>Streptophyta</taxon>
        <taxon>Embryophyta</taxon>
        <taxon>Tracheophyta</taxon>
        <taxon>Spermatophyta</taxon>
        <taxon>Magnoliopsida</taxon>
        <taxon>eudicotyledons</taxon>
        <taxon>Gunneridae</taxon>
        <taxon>Pentapetalae</taxon>
        <taxon>rosids</taxon>
        <taxon>malvids</taxon>
        <taxon>Brassicales</taxon>
        <taxon>Brassicaceae</taxon>
        <taxon>Arabideae</taxon>
        <taxon>Arabis</taxon>
    </lineage>
</organism>